<comment type="caution">
    <text evidence="2">The sequence shown here is derived from an EMBL/GenBank/DDBJ whole genome shotgun (WGS) entry which is preliminary data.</text>
</comment>
<dbReference type="InterPro" id="IPR009091">
    <property type="entry name" value="RCC1/BLIP-II"/>
</dbReference>
<evidence type="ECO:0000313" key="3">
    <source>
        <dbReference type="Proteomes" id="UP000265618"/>
    </source>
</evidence>
<dbReference type="PANTHER" id="PTHR45982:SF1">
    <property type="entry name" value="REGULATOR OF CHROMOSOME CONDENSATION"/>
    <property type="match status" value="1"/>
</dbReference>
<dbReference type="Gene3D" id="2.130.10.30">
    <property type="entry name" value="Regulator of chromosome condensation 1/beta-lactamase-inhibitor protein II"/>
    <property type="match status" value="1"/>
</dbReference>
<dbReference type="PROSITE" id="PS50012">
    <property type="entry name" value="RCC1_3"/>
    <property type="match status" value="1"/>
</dbReference>
<protein>
    <recommendedName>
        <fullName evidence="4">Regulator of chromosome condensation 1/beta-lactamase-inhibitor protein II</fullName>
    </recommendedName>
</protein>
<dbReference type="InterPro" id="IPR051553">
    <property type="entry name" value="Ran_GTPase-activating"/>
</dbReference>
<proteinExistence type="predicted"/>
<gene>
    <name evidence="2" type="ORF">KIPB_012933</name>
</gene>
<dbReference type="Proteomes" id="UP000265618">
    <property type="component" value="Unassembled WGS sequence"/>
</dbReference>
<evidence type="ECO:0000256" key="1">
    <source>
        <dbReference type="PROSITE-ProRule" id="PRU00235"/>
    </source>
</evidence>
<accession>A0A9K3DAD5</accession>
<dbReference type="PANTHER" id="PTHR45982">
    <property type="entry name" value="REGULATOR OF CHROMOSOME CONDENSATION"/>
    <property type="match status" value="1"/>
</dbReference>
<feature type="non-terminal residue" evidence="2">
    <location>
        <position position="147"/>
    </location>
</feature>
<name>A0A9K3DAD5_9EUKA</name>
<sequence length="147" mass="15608">SNKGQLGSLGKKSRSLPTEIKLPGRCVDIAAGESHLLLCMEDGTVLACGDNQYNQCDSPMEYALRAVQGIHSATQVACGLHHSGALLANGDVLVWGRNPDGRLQAPPGVQTPTRVPDLPRAMYLNADAHVTSVITCDNEVIAWGAEY</sequence>
<evidence type="ECO:0000313" key="2">
    <source>
        <dbReference type="EMBL" id="GIQ90218.1"/>
    </source>
</evidence>
<reference evidence="2 3" key="1">
    <citation type="journal article" date="2018" name="PLoS ONE">
        <title>The draft genome of Kipferlia bialata reveals reductive genome evolution in fornicate parasites.</title>
        <authorList>
            <person name="Tanifuji G."/>
            <person name="Takabayashi S."/>
            <person name="Kume K."/>
            <person name="Takagi M."/>
            <person name="Nakayama T."/>
            <person name="Kamikawa R."/>
            <person name="Inagaki Y."/>
            <person name="Hashimoto T."/>
        </authorList>
    </citation>
    <scope>NUCLEOTIDE SEQUENCE [LARGE SCALE GENOMIC DNA]</scope>
    <source>
        <strain evidence="2">NY0173</strain>
    </source>
</reference>
<dbReference type="EMBL" id="BDIP01005914">
    <property type="protein sequence ID" value="GIQ90218.1"/>
    <property type="molecule type" value="Genomic_DNA"/>
</dbReference>
<organism evidence="2 3">
    <name type="scientific">Kipferlia bialata</name>
    <dbReference type="NCBI Taxonomy" id="797122"/>
    <lineage>
        <taxon>Eukaryota</taxon>
        <taxon>Metamonada</taxon>
        <taxon>Carpediemonas-like organisms</taxon>
        <taxon>Kipferlia</taxon>
    </lineage>
</organism>
<dbReference type="InterPro" id="IPR000408">
    <property type="entry name" value="Reg_chr_condens"/>
</dbReference>
<dbReference type="AlphaFoldDB" id="A0A9K3DAD5"/>
<dbReference type="SUPFAM" id="SSF50985">
    <property type="entry name" value="RCC1/BLIP-II"/>
    <property type="match status" value="1"/>
</dbReference>
<dbReference type="Pfam" id="PF13540">
    <property type="entry name" value="RCC1_2"/>
    <property type="match status" value="2"/>
</dbReference>
<feature type="repeat" description="RCC1" evidence="1">
    <location>
        <begin position="1"/>
        <end position="42"/>
    </location>
</feature>
<dbReference type="OrthoDB" id="5981550at2759"/>
<keyword evidence="3" id="KW-1185">Reference proteome</keyword>
<evidence type="ECO:0008006" key="4">
    <source>
        <dbReference type="Google" id="ProtNLM"/>
    </source>
</evidence>